<protein>
    <submittedName>
        <fullName evidence="1">Uncharacterized protein</fullName>
    </submittedName>
</protein>
<keyword evidence="2" id="KW-1185">Reference proteome</keyword>
<organism evidence="1 2">
    <name type="scientific">Methanobrevibacter cuticularis</name>
    <dbReference type="NCBI Taxonomy" id="47311"/>
    <lineage>
        <taxon>Archaea</taxon>
        <taxon>Methanobacteriati</taxon>
        <taxon>Methanobacteriota</taxon>
        <taxon>Methanomada group</taxon>
        <taxon>Methanobacteria</taxon>
        <taxon>Methanobacteriales</taxon>
        <taxon>Methanobacteriaceae</taxon>
        <taxon>Methanobrevibacter</taxon>
    </lineage>
</organism>
<dbReference type="STRING" id="47311.MBCUT_06640"/>
<dbReference type="AlphaFoldDB" id="A0A166EGG9"/>
<name>A0A166EGG9_9EURY</name>
<evidence type="ECO:0000313" key="2">
    <source>
        <dbReference type="Proteomes" id="UP000077275"/>
    </source>
</evidence>
<gene>
    <name evidence="1" type="ORF">MBCUT_06640</name>
</gene>
<dbReference type="EMBL" id="LWMW01000088">
    <property type="protein sequence ID" value="KZX16626.1"/>
    <property type="molecule type" value="Genomic_DNA"/>
</dbReference>
<dbReference type="Proteomes" id="UP000077275">
    <property type="component" value="Unassembled WGS sequence"/>
</dbReference>
<proteinExistence type="predicted"/>
<evidence type="ECO:0000313" key="1">
    <source>
        <dbReference type="EMBL" id="KZX16626.1"/>
    </source>
</evidence>
<dbReference type="RefSeq" id="WP_067258893.1">
    <property type="nucleotide sequence ID" value="NZ_LWMW01000088.1"/>
</dbReference>
<dbReference type="PATRIC" id="fig|47311.3.peg.743"/>
<reference evidence="1 2" key="1">
    <citation type="submission" date="2016-04" db="EMBL/GenBank/DDBJ databases">
        <title>Genome sequence of Methanobrevibacter cuticularis DSM 11139.</title>
        <authorList>
            <person name="Poehlein A."/>
            <person name="Seedorf H."/>
            <person name="Daniel R."/>
        </authorList>
    </citation>
    <scope>NUCLEOTIDE SEQUENCE [LARGE SCALE GENOMIC DNA]</scope>
    <source>
        <strain evidence="1 2">DSM 11139</strain>
    </source>
</reference>
<dbReference type="PROSITE" id="PS51257">
    <property type="entry name" value="PROKAR_LIPOPROTEIN"/>
    <property type="match status" value="1"/>
</dbReference>
<accession>A0A166EGG9</accession>
<dbReference type="OrthoDB" id="81943at2157"/>
<comment type="caution">
    <text evidence="1">The sequence shown here is derived from an EMBL/GenBank/DDBJ whole genome shotgun (WGS) entry which is preliminary data.</text>
</comment>
<sequence length="145" mass="16705">MKPQPISKLITIIGLLALVGGIVLSCEGLENQPLEPVEAKKVIKKSDPLIKQKTIYKHEPYKVLKNKTHFIVFGAYPTVKGYEWKRWGKVTFKNYCPFCKKWNTLKYNPKRVADGEITCYKCGADYCAGTGKDKSYRCRKVLKRW</sequence>